<name>A0A8S5MNA6_9CAUD</name>
<sequence>MSKEYIGREEAILAVRHAWAKGLEPTQYIEQITAADVVEVVKPPKEDE</sequence>
<dbReference type="EMBL" id="BK014941">
    <property type="protein sequence ID" value="DAD83758.1"/>
    <property type="molecule type" value="Genomic_DNA"/>
</dbReference>
<proteinExistence type="predicted"/>
<reference evidence="1" key="1">
    <citation type="journal article" date="2021" name="Proc. Natl. Acad. Sci. U.S.A.">
        <title>A Catalog of Tens of Thousands of Viruses from Human Metagenomes Reveals Hidden Associations with Chronic Diseases.</title>
        <authorList>
            <person name="Tisza M.J."/>
            <person name="Buck C.B."/>
        </authorList>
    </citation>
    <scope>NUCLEOTIDE SEQUENCE</scope>
    <source>
        <strain evidence="1">CtI7W9</strain>
    </source>
</reference>
<protein>
    <submittedName>
        <fullName evidence="1">Uncharacterized protein</fullName>
    </submittedName>
</protein>
<evidence type="ECO:0000313" key="1">
    <source>
        <dbReference type="EMBL" id="DAD83758.1"/>
    </source>
</evidence>
<accession>A0A8S5MNA6</accession>
<organism evidence="1">
    <name type="scientific">Myoviridae sp. ctI7W9</name>
    <dbReference type="NCBI Taxonomy" id="2826636"/>
    <lineage>
        <taxon>Viruses</taxon>
        <taxon>Duplodnaviria</taxon>
        <taxon>Heunggongvirae</taxon>
        <taxon>Uroviricota</taxon>
        <taxon>Caudoviricetes</taxon>
    </lineage>
</organism>